<evidence type="ECO:0000256" key="5">
    <source>
        <dbReference type="ARBA" id="ARBA00023136"/>
    </source>
</evidence>
<accession>H0UN78</accession>
<dbReference type="EMBL" id="CM001377">
    <property type="protein sequence ID" value="EHM10363.1"/>
    <property type="molecule type" value="Genomic_DNA"/>
</dbReference>
<keyword evidence="5 6" id="KW-0472">Membrane</keyword>
<keyword evidence="2" id="KW-1003">Cell membrane</keyword>
<protein>
    <submittedName>
        <fullName evidence="7">Putative ABC-type transport system, permease component</fullName>
    </submittedName>
</protein>
<feature type="transmembrane region" description="Helical" evidence="6">
    <location>
        <begin position="285"/>
        <end position="303"/>
    </location>
</feature>
<evidence type="ECO:0000256" key="3">
    <source>
        <dbReference type="ARBA" id="ARBA00022692"/>
    </source>
</evidence>
<dbReference type="InterPro" id="IPR001851">
    <property type="entry name" value="ABC_transp_permease"/>
</dbReference>
<feature type="transmembrane region" description="Helical" evidence="6">
    <location>
        <begin position="101"/>
        <end position="120"/>
    </location>
</feature>
<feature type="transmembrane region" description="Helical" evidence="6">
    <location>
        <begin position="210"/>
        <end position="229"/>
    </location>
</feature>
<dbReference type="AlphaFoldDB" id="H0UN78"/>
<dbReference type="GO" id="GO:0005886">
    <property type="term" value="C:plasma membrane"/>
    <property type="evidence" value="ECO:0007669"/>
    <property type="project" value="UniProtKB-SubCell"/>
</dbReference>
<evidence type="ECO:0000256" key="2">
    <source>
        <dbReference type="ARBA" id="ARBA00022475"/>
    </source>
</evidence>
<evidence type="ECO:0000313" key="7">
    <source>
        <dbReference type="EMBL" id="EHM10363.1"/>
    </source>
</evidence>
<evidence type="ECO:0000256" key="6">
    <source>
        <dbReference type="SAM" id="Phobius"/>
    </source>
</evidence>
<dbReference type="PANTHER" id="PTHR43370:SF1">
    <property type="entry name" value="GUANOSINE ABC TRANSPORTER PERMEASE PROTEIN NUPQ"/>
    <property type="match status" value="1"/>
</dbReference>
<dbReference type="OrthoDB" id="9792579at2"/>
<proteinExistence type="predicted"/>
<dbReference type="eggNOG" id="COG1079">
    <property type="taxonomic scope" value="Bacteria"/>
</dbReference>
<feature type="transmembrane region" description="Helical" evidence="6">
    <location>
        <begin position="156"/>
        <end position="177"/>
    </location>
</feature>
<keyword evidence="8" id="KW-1185">Reference proteome</keyword>
<dbReference type="RefSeq" id="WP_006583857.1">
    <property type="nucleotide sequence ID" value="NZ_CM001377.1"/>
</dbReference>
<feature type="transmembrane region" description="Helical" evidence="6">
    <location>
        <begin position="74"/>
        <end position="94"/>
    </location>
</feature>
<dbReference type="Pfam" id="PF02653">
    <property type="entry name" value="BPD_transp_2"/>
    <property type="match status" value="1"/>
</dbReference>
<dbReference type="PANTHER" id="PTHR43370">
    <property type="entry name" value="SUGAR ABC TRANSPORTER INTEGRAL MEMBRANE PROTEIN-RELATED"/>
    <property type="match status" value="1"/>
</dbReference>
<reference evidence="7 8" key="1">
    <citation type="submission" date="2011-10" db="EMBL/GenBank/DDBJ databases">
        <title>The Noncontiguous Finished genome of Thermanaerovibrio velox DSM 12556.</title>
        <authorList>
            <consortium name="US DOE Joint Genome Institute (JGI-PGF)"/>
            <person name="Lucas S."/>
            <person name="Copeland A."/>
            <person name="Lapidus A."/>
            <person name="Glavina del Rio T."/>
            <person name="Dalin E."/>
            <person name="Tice H."/>
            <person name="Bruce D."/>
            <person name="Goodwin L."/>
            <person name="Pitluck S."/>
            <person name="Peters L."/>
            <person name="Mikhailova N."/>
            <person name="Teshima H."/>
            <person name="Kyrpides N."/>
            <person name="Mavromatis K."/>
            <person name="Ivanova N."/>
            <person name="Markowitz V."/>
            <person name="Cheng J.-F."/>
            <person name="Hugenholtz P."/>
            <person name="Woyke T."/>
            <person name="Wu D."/>
            <person name="Spring S."/>
            <person name="Brambilla E.-M."/>
            <person name="Klenk H.-P."/>
            <person name="Eisen J.A."/>
        </authorList>
    </citation>
    <scope>NUCLEOTIDE SEQUENCE [LARGE SCALE GENOMIC DNA]</scope>
    <source>
        <strain evidence="7 8">DSM 12556</strain>
    </source>
</reference>
<name>H0UN78_9BACT</name>
<feature type="transmembrane region" description="Helical" evidence="6">
    <location>
        <begin position="46"/>
        <end position="68"/>
    </location>
</feature>
<evidence type="ECO:0000313" key="8">
    <source>
        <dbReference type="Proteomes" id="UP000005730"/>
    </source>
</evidence>
<dbReference type="HOGENOM" id="CLU_040769_1_3_0"/>
<evidence type="ECO:0000256" key="1">
    <source>
        <dbReference type="ARBA" id="ARBA00004651"/>
    </source>
</evidence>
<dbReference type="CDD" id="cd06580">
    <property type="entry name" value="TM_PBP1_transp_TpRbsC_like"/>
    <property type="match status" value="1"/>
</dbReference>
<comment type="subcellular location">
    <subcellularLocation>
        <location evidence="1">Cell membrane</location>
        <topology evidence="1">Multi-pass membrane protein</topology>
    </subcellularLocation>
</comment>
<dbReference type="Proteomes" id="UP000005730">
    <property type="component" value="Chromosome"/>
</dbReference>
<gene>
    <name evidence="7" type="ORF">TheveDRAFT_1242</name>
</gene>
<sequence>MLESLADLMDNLSLVVDYTLIRSTLRSSMPIIYAAMACVITQQADILNIGVEGIMLCGAFTAVAVSYFSGSWLLALGASVLVGVAIASFMALAHIKYKSDVFVVGMGVNMFALAITKLLLNRLLKESGSFMDPSIVPMPRISLPFLGSNEILDSLFNGYSLLEPVGILLVLFLQYMLYRTVWGLRLRCVGLNPKAAETAGIRVALRKFEVMIYSGIIGGVAGAYLSLGYSKVFAENMTNGRGFMGVAAMLFGGGDPVKSMIGCFIFGLADSVGARLQTFGFPSQFILMIPYIVTASILSLAMYRKLRSQRARMSALSANAEE</sequence>
<keyword evidence="3 6" id="KW-0812">Transmembrane</keyword>
<keyword evidence="4 6" id="KW-1133">Transmembrane helix</keyword>
<dbReference type="STRING" id="926567.TheveDRAFT_1242"/>
<evidence type="ECO:0000256" key="4">
    <source>
        <dbReference type="ARBA" id="ARBA00022989"/>
    </source>
</evidence>
<dbReference type="GO" id="GO:0022857">
    <property type="term" value="F:transmembrane transporter activity"/>
    <property type="evidence" value="ECO:0007669"/>
    <property type="project" value="InterPro"/>
</dbReference>
<organism evidence="7 8">
    <name type="scientific">Thermanaerovibrio velox DSM 12556</name>
    <dbReference type="NCBI Taxonomy" id="926567"/>
    <lineage>
        <taxon>Bacteria</taxon>
        <taxon>Thermotogati</taxon>
        <taxon>Synergistota</taxon>
        <taxon>Synergistia</taxon>
        <taxon>Synergistales</taxon>
        <taxon>Synergistaceae</taxon>
        <taxon>Thermanaerovibrio</taxon>
    </lineage>
</organism>